<evidence type="ECO:0000256" key="3">
    <source>
        <dbReference type="SAM" id="SignalP"/>
    </source>
</evidence>
<feature type="domain" description="Glycosyl transferase family 1" evidence="4">
    <location>
        <begin position="264"/>
        <end position="422"/>
    </location>
</feature>
<dbReference type="GO" id="GO:0016757">
    <property type="term" value="F:glycosyltransferase activity"/>
    <property type="evidence" value="ECO:0007669"/>
    <property type="project" value="UniProtKB-KW"/>
</dbReference>
<feature type="signal peptide" evidence="3">
    <location>
        <begin position="1"/>
        <end position="22"/>
    </location>
</feature>
<name>A0A7S4N7K2_GUITH</name>
<evidence type="ECO:0000256" key="2">
    <source>
        <dbReference type="ARBA" id="ARBA00022679"/>
    </source>
</evidence>
<dbReference type="PANTHER" id="PTHR12526:SF510">
    <property type="entry name" value="D-INOSITOL 3-PHOSPHATE GLYCOSYLTRANSFERASE"/>
    <property type="match status" value="1"/>
</dbReference>
<dbReference type="CDD" id="cd03801">
    <property type="entry name" value="GT4_PimA-like"/>
    <property type="match status" value="1"/>
</dbReference>
<keyword evidence="3" id="KW-0732">Signal</keyword>
<accession>A0A7S4N7K2</accession>
<dbReference type="Pfam" id="PF00534">
    <property type="entry name" value="Glycos_transf_1"/>
    <property type="match status" value="1"/>
</dbReference>
<keyword evidence="1" id="KW-0328">Glycosyltransferase</keyword>
<evidence type="ECO:0000256" key="1">
    <source>
        <dbReference type="ARBA" id="ARBA00022676"/>
    </source>
</evidence>
<protein>
    <recommendedName>
        <fullName evidence="4">Glycosyl transferase family 1 domain-containing protein</fullName>
    </recommendedName>
</protein>
<dbReference type="SUPFAM" id="SSF53756">
    <property type="entry name" value="UDP-Glycosyltransferase/glycogen phosphorylase"/>
    <property type="match status" value="1"/>
</dbReference>
<organism evidence="5">
    <name type="scientific">Guillardia theta</name>
    <name type="common">Cryptophyte</name>
    <name type="synonym">Cryptomonas phi</name>
    <dbReference type="NCBI Taxonomy" id="55529"/>
    <lineage>
        <taxon>Eukaryota</taxon>
        <taxon>Cryptophyceae</taxon>
        <taxon>Pyrenomonadales</taxon>
        <taxon>Geminigeraceae</taxon>
        <taxon>Guillardia</taxon>
    </lineage>
</organism>
<proteinExistence type="predicted"/>
<sequence>MGSTNMLLFFILLVCSMEGSPAQDDSCTLDKVKIAFVHHALDMGGVERQIETTWLSIDHQQFDGAVVLYQRLGGWATKFESFGLRAVLFPIFDHHGALLPGHQEARKDMVRFLSEHHVAHVWYGGGALGSFSTFGIEVASAAGLPVIQNLAWNVFTVDLSVSVVVVECDETEELHRENLRERFSVDEDILNRLGVTQASEQQVILDSGFQFVSENANLSIEGFQTQLERSQHSRVPLVVRINPGVNLSRFDLAIPQLARVRAEARSSDRIIVGRLSRLVPEKDPETFVKAAALLKHRDDLLFRLWGDGPERRKLEEMRLNLGLQDRLELMGSTEQPELALAAMDIFAYPTTGESVGWVVLEAMAMELPVISTAVGAVPSFVRHGENGFLMEKVQDEEILASLIEVLADSQELRDELARGAREFVERECNLEAFAASYTSLYRAVGEKRRKKLKGVSDNPVS</sequence>
<reference evidence="5" key="1">
    <citation type="submission" date="2021-01" db="EMBL/GenBank/DDBJ databases">
        <authorList>
            <person name="Corre E."/>
            <person name="Pelletier E."/>
            <person name="Niang G."/>
            <person name="Scheremetjew M."/>
            <person name="Finn R."/>
            <person name="Kale V."/>
            <person name="Holt S."/>
            <person name="Cochrane G."/>
            <person name="Meng A."/>
            <person name="Brown T."/>
            <person name="Cohen L."/>
        </authorList>
    </citation>
    <scope>NUCLEOTIDE SEQUENCE</scope>
    <source>
        <strain evidence="5">CCMP 2712</strain>
    </source>
</reference>
<dbReference type="PANTHER" id="PTHR12526">
    <property type="entry name" value="GLYCOSYLTRANSFERASE"/>
    <property type="match status" value="1"/>
</dbReference>
<gene>
    <name evidence="5" type="ORF">GTHE00462_LOCUS7025</name>
</gene>
<dbReference type="AlphaFoldDB" id="A0A7S4N7K2"/>
<feature type="chain" id="PRO_5030873543" description="Glycosyl transferase family 1 domain-containing protein" evidence="3">
    <location>
        <begin position="23"/>
        <end position="461"/>
    </location>
</feature>
<dbReference type="InterPro" id="IPR001296">
    <property type="entry name" value="Glyco_trans_1"/>
</dbReference>
<dbReference type="EMBL" id="HBKN01008943">
    <property type="protein sequence ID" value="CAE2271122.1"/>
    <property type="molecule type" value="Transcribed_RNA"/>
</dbReference>
<dbReference type="Gene3D" id="3.40.50.2000">
    <property type="entry name" value="Glycogen Phosphorylase B"/>
    <property type="match status" value="1"/>
</dbReference>
<evidence type="ECO:0000313" key="5">
    <source>
        <dbReference type="EMBL" id="CAE2271122.1"/>
    </source>
</evidence>
<keyword evidence="2" id="KW-0808">Transferase</keyword>
<evidence type="ECO:0000259" key="4">
    <source>
        <dbReference type="Pfam" id="PF00534"/>
    </source>
</evidence>